<keyword evidence="3" id="KW-1185">Reference proteome</keyword>
<gene>
    <name evidence="2" type="ORF">PIBRA_LOCUS2621</name>
</gene>
<comment type="caution">
    <text evidence="2">The sequence shown here is derived from an EMBL/GenBank/DDBJ whole genome shotgun (WGS) entry which is preliminary data.</text>
</comment>
<dbReference type="InterPro" id="IPR036728">
    <property type="entry name" value="PBP_GOBP_sf"/>
</dbReference>
<organism evidence="2 3">
    <name type="scientific">Pieris brassicae</name>
    <name type="common">White butterfly</name>
    <name type="synonym">Large white butterfly</name>
    <dbReference type="NCBI Taxonomy" id="7116"/>
    <lineage>
        <taxon>Eukaryota</taxon>
        <taxon>Metazoa</taxon>
        <taxon>Ecdysozoa</taxon>
        <taxon>Arthropoda</taxon>
        <taxon>Hexapoda</taxon>
        <taxon>Insecta</taxon>
        <taxon>Pterygota</taxon>
        <taxon>Neoptera</taxon>
        <taxon>Endopterygota</taxon>
        <taxon>Lepidoptera</taxon>
        <taxon>Glossata</taxon>
        <taxon>Ditrysia</taxon>
        <taxon>Papilionoidea</taxon>
        <taxon>Pieridae</taxon>
        <taxon>Pierinae</taxon>
        <taxon>Pieris</taxon>
    </lineage>
</organism>
<dbReference type="Pfam" id="PF01395">
    <property type="entry name" value="PBP_GOBP"/>
    <property type="match status" value="1"/>
</dbReference>
<dbReference type="SUPFAM" id="SSF47565">
    <property type="entry name" value="Insect pheromone/odorant-binding proteins"/>
    <property type="match status" value="1"/>
</dbReference>
<name>A0A9P0T2L8_PIEBR</name>
<feature type="region of interest" description="Disordered" evidence="1">
    <location>
        <begin position="471"/>
        <end position="514"/>
    </location>
</feature>
<dbReference type="SMART" id="SM00708">
    <property type="entry name" value="PhBP"/>
    <property type="match status" value="1"/>
</dbReference>
<dbReference type="InterPro" id="IPR006170">
    <property type="entry name" value="PBP/GOBP"/>
</dbReference>
<dbReference type="Gene3D" id="1.10.238.20">
    <property type="entry name" value="Pheromone/general odorant binding protein domain"/>
    <property type="match status" value="1"/>
</dbReference>
<protein>
    <submittedName>
        <fullName evidence="2">Uncharacterized protein</fullName>
    </submittedName>
</protein>
<dbReference type="GO" id="GO:0005549">
    <property type="term" value="F:odorant binding"/>
    <property type="evidence" value="ECO:0007669"/>
    <property type="project" value="InterPro"/>
</dbReference>
<dbReference type="AlphaFoldDB" id="A0A9P0T2L8"/>
<feature type="compositionally biased region" description="Polar residues" evidence="1">
    <location>
        <begin position="500"/>
        <end position="514"/>
    </location>
</feature>
<dbReference type="EMBL" id="CALOZG010000003">
    <property type="protein sequence ID" value="CAH4000853.1"/>
    <property type="molecule type" value="Genomic_DNA"/>
</dbReference>
<sequence>MSLLDSPHFKILVDLIPKYDGTKKLLNFYIREVENVLEQIEVAGRNHPTLLSIIKSKLSGAAVEAIAYETNLDTWNNIKTALIRRLGEPRNEIQVMQELTRSRKFKNENAESFGKRLRELLDTLLSIGNHANKGYYEEMVIEQYVNNLDFHVSLGVRIAKPDTLEMAIVAARQEEARLALNKPGPSTFYNEQRQQLVKSLLPWKNQQGGRSSGNFRKSLNIPQQGHQAHKNSDVTMRSVSKPQKPPYLIEESTGRKRCRAKFLSGGSRIQPGFSRSSGRGRSEVVKINVQNTDHLPYIELPEFQGLESPTALVTVKAGSFKTTVVNSTDENMFIYDKSSIELEAYSETKNEFVELNTLNANIDVDKELCDNLNKIRTGHMNEEEKREITRLCYRYRDIFHSENVPLTFTHAVKHQLRLSNDTPIYVRSYRQAPQQRAEIRNQVDNLLKQVNLDDNEDDELIGRIFENVRITQQNDRQTDDEPMAGPSRQDDNLDPDVQLDPQSPSIAESAIDKNQLSEVELVSTNNTQPDNENNGIPILSDAIDRQLKQFHIRSTPGTTYRVEDRSTNRRTVIKDVFIPVNNTEQEIIRFLKEHTIADRIFHCYFYNDELYPKFCKVYCTTFNNRGPKLIRCTTRVTLVENKNEQEALIRKYHEEKEPDWSYSPIPNDVSRHVQEFKRNMSECLKEVQRNDKREIKRLSPKMESPVHGECLIACVLKRNGVIENGKVVKENLIGLITKFYAKEDKLIKKLERNIDRCINTSIKSKDECLLASNLNQCTNDIMANNKHMISI</sequence>
<dbReference type="CDD" id="cd23992">
    <property type="entry name" value="PBP_GOBP"/>
    <property type="match status" value="1"/>
</dbReference>
<proteinExistence type="predicted"/>
<accession>A0A9P0T2L8</accession>
<evidence type="ECO:0000256" key="1">
    <source>
        <dbReference type="SAM" id="MobiDB-lite"/>
    </source>
</evidence>
<feature type="region of interest" description="Disordered" evidence="1">
    <location>
        <begin position="222"/>
        <end position="247"/>
    </location>
</feature>
<evidence type="ECO:0000313" key="3">
    <source>
        <dbReference type="Proteomes" id="UP001152562"/>
    </source>
</evidence>
<evidence type="ECO:0000313" key="2">
    <source>
        <dbReference type="EMBL" id="CAH4000853.1"/>
    </source>
</evidence>
<dbReference type="Proteomes" id="UP001152562">
    <property type="component" value="Unassembled WGS sequence"/>
</dbReference>
<reference evidence="2" key="1">
    <citation type="submission" date="2022-05" db="EMBL/GenBank/DDBJ databases">
        <authorList>
            <person name="Okamura Y."/>
        </authorList>
    </citation>
    <scope>NUCLEOTIDE SEQUENCE</scope>
</reference>